<name>A0A370PWX2_ASPPH</name>
<evidence type="ECO:0000313" key="2">
    <source>
        <dbReference type="EMBL" id="RDK46696.1"/>
    </source>
</evidence>
<proteinExistence type="predicted"/>
<dbReference type="AlphaFoldDB" id="A0A370PWX2"/>
<feature type="compositionally biased region" description="Polar residues" evidence="1">
    <location>
        <begin position="82"/>
        <end position="95"/>
    </location>
</feature>
<evidence type="ECO:0000256" key="1">
    <source>
        <dbReference type="SAM" id="MobiDB-lite"/>
    </source>
</evidence>
<sequence length="95" mass="10489">MALSRHHHLHHRMSVRPGGRLARSSARARLPCNHCNMSLPPDCVYSSIRGPPFTWGANRRHPVSPARGATLSVGLDPWSPPLQASKQRSLVPTLE</sequence>
<evidence type="ECO:0000313" key="3">
    <source>
        <dbReference type="Proteomes" id="UP000254937"/>
    </source>
</evidence>
<protein>
    <submittedName>
        <fullName evidence="2">Uncharacterized protein</fullName>
    </submittedName>
</protein>
<feature type="region of interest" description="Disordered" evidence="1">
    <location>
        <begin position="57"/>
        <end position="95"/>
    </location>
</feature>
<gene>
    <name evidence="2" type="ORF">M752DRAFT_62576</name>
</gene>
<feature type="compositionally biased region" description="Basic residues" evidence="1">
    <location>
        <begin position="1"/>
        <end position="14"/>
    </location>
</feature>
<keyword evidence="3" id="KW-1185">Reference proteome</keyword>
<dbReference type="EMBL" id="KZ851845">
    <property type="protein sequence ID" value="RDK46696.1"/>
    <property type="molecule type" value="Genomic_DNA"/>
</dbReference>
<accession>A0A370PWX2</accession>
<dbReference type="Proteomes" id="UP000254937">
    <property type="component" value="Unassembled WGS sequence"/>
</dbReference>
<feature type="region of interest" description="Disordered" evidence="1">
    <location>
        <begin position="1"/>
        <end position="22"/>
    </location>
</feature>
<reference evidence="2 3" key="1">
    <citation type="submission" date="2018-07" db="EMBL/GenBank/DDBJ databases">
        <title>Section-level genome sequencing of Aspergillus section Nigri to investigate inter- and intra-species variation.</title>
        <authorList>
            <consortium name="DOE Joint Genome Institute"/>
            <person name="Vesth T.C."/>
            <person name="Nybo J.L."/>
            <person name="Theobald S."/>
            <person name="Frisvad J.C."/>
            <person name="Larsen T.O."/>
            <person name="Nielsen K.F."/>
            <person name="Hoof J.B."/>
            <person name="Brandl J."/>
            <person name="Salamov A."/>
            <person name="Riley R."/>
            <person name="Gladden J.M."/>
            <person name="Phatale P."/>
            <person name="Nielsen M.T."/>
            <person name="Lyhne E.K."/>
            <person name="Kogle M.E."/>
            <person name="Strasser K."/>
            <person name="McDonnell E."/>
            <person name="Barry K."/>
            <person name="Clum A."/>
            <person name="Chen C."/>
            <person name="Nolan M."/>
            <person name="Sandor L."/>
            <person name="Kuo A."/>
            <person name="Lipzen A."/>
            <person name="Hainaut M."/>
            <person name="Drula E."/>
            <person name="Tsang A."/>
            <person name="Magnuson J.K."/>
            <person name="Henrissat B."/>
            <person name="Wiebenga A."/>
            <person name="Simmons B.A."/>
            <person name="Makela M.R."/>
            <person name="De vries R.P."/>
            <person name="Grigoriev I.V."/>
            <person name="Mortensen U.H."/>
            <person name="Baker S.E."/>
            <person name="Andersen M.R."/>
        </authorList>
    </citation>
    <scope>NUCLEOTIDE SEQUENCE [LARGE SCALE GENOMIC DNA]</scope>
    <source>
        <strain evidence="2 3">ATCC 13157</strain>
    </source>
</reference>
<organism evidence="2 3">
    <name type="scientific">Aspergillus phoenicis ATCC 13157</name>
    <dbReference type="NCBI Taxonomy" id="1353007"/>
    <lineage>
        <taxon>Eukaryota</taxon>
        <taxon>Fungi</taxon>
        <taxon>Dikarya</taxon>
        <taxon>Ascomycota</taxon>
        <taxon>Pezizomycotina</taxon>
        <taxon>Eurotiomycetes</taxon>
        <taxon>Eurotiomycetidae</taxon>
        <taxon>Eurotiales</taxon>
        <taxon>Aspergillaceae</taxon>
        <taxon>Aspergillus</taxon>
    </lineage>
</organism>